<dbReference type="RefSeq" id="WP_014970830.1">
    <property type="nucleotide sequence ID" value="NZ_JANJYY010000001.1"/>
</dbReference>
<evidence type="ECO:0000313" key="1">
    <source>
        <dbReference type="EMBL" id="MDI3234582.1"/>
    </source>
</evidence>
<accession>A0ABT6R1A5</accession>
<name>A0ABT6R1A5_9BACL</name>
<protein>
    <submittedName>
        <fullName evidence="1">Uncharacterized protein</fullName>
    </submittedName>
</protein>
<reference evidence="1 2" key="1">
    <citation type="submission" date="2023-04" db="EMBL/GenBank/DDBJ databases">
        <title>Antarctic isolates genomes.</title>
        <authorList>
            <person name="Dimov S.G."/>
        </authorList>
    </citation>
    <scope>NUCLEOTIDE SEQUENCE [LARGE SCALE GENOMIC DNA]</scope>
    <source>
        <strain evidence="1 2">AL19</strain>
    </source>
</reference>
<proteinExistence type="predicted"/>
<dbReference type="EMBL" id="JASBQV010000006">
    <property type="protein sequence ID" value="MDI3234582.1"/>
    <property type="molecule type" value="Genomic_DNA"/>
</dbReference>
<organism evidence="1 2">
    <name type="scientific">Exiguobacterium antarcticum</name>
    <dbReference type="NCBI Taxonomy" id="132920"/>
    <lineage>
        <taxon>Bacteria</taxon>
        <taxon>Bacillati</taxon>
        <taxon>Bacillota</taxon>
        <taxon>Bacilli</taxon>
        <taxon>Bacillales</taxon>
        <taxon>Bacillales Family XII. Incertae Sedis</taxon>
        <taxon>Exiguobacterium</taxon>
    </lineage>
</organism>
<keyword evidence="2" id="KW-1185">Reference proteome</keyword>
<comment type="caution">
    <text evidence="1">The sequence shown here is derived from an EMBL/GenBank/DDBJ whole genome shotgun (WGS) entry which is preliminary data.</text>
</comment>
<sequence>MSSSLLYLYEDAENHRLTMSGVSFSDFILSIDSKRPLLVSGAAFKSVKQSFRTSFHYVEGHEVEQFAQSIDVERSPLSTIDIRSSHSLDTLTDVEIAELLFLMHMKRGMPSPFLSSVGNEWAYFSEQDSVQATVYLKDWSQIEHALSLLIQRKIRREFRVLSASPLTAEIIINLRHLLHEGVLIDFANVKQSVFTRQITIPVYVAGRYEDMTVLKEDLDTNKESIVKRGELIHRKKAWIFELQ</sequence>
<gene>
    <name evidence="1" type="ORF">QK289_06150</name>
</gene>
<evidence type="ECO:0000313" key="2">
    <source>
        <dbReference type="Proteomes" id="UP001243286"/>
    </source>
</evidence>
<dbReference type="Proteomes" id="UP001243286">
    <property type="component" value="Unassembled WGS sequence"/>
</dbReference>